<accession>A0A8B6DWI7</accession>
<dbReference type="OrthoDB" id="6130882at2759"/>
<reference evidence="3" key="1">
    <citation type="submission" date="2018-11" db="EMBL/GenBank/DDBJ databases">
        <authorList>
            <person name="Alioto T."/>
            <person name="Alioto T."/>
        </authorList>
    </citation>
    <scope>NUCLEOTIDE SEQUENCE</scope>
</reference>
<evidence type="ECO:0000256" key="1">
    <source>
        <dbReference type="SAM" id="Phobius"/>
    </source>
</evidence>
<gene>
    <name evidence="3" type="ORF">MGAL_10B020672</name>
</gene>
<comment type="caution">
    <text evidence="3">The sequence shown here is derived from an EMBL/GenBank/DDBJ whole genome shotgun (WGS) entry which is preliminary data.</text>
</comment>
<evidence type="ECO:0000313" key="3">
    <source>
        <dbReference type="EMBL" id="VDI25593.1"/>
    </source>
</evidence>
<name>A0A8B6DWI7_MYTGA</name>
<dbReference type="Proteomes" id="UP000596742">
    <property type="component" value="Unassembled WGS sequence"/>
</dbReference>
<keyword evidence="1" id="KW-1133">Transmembrane helix</keyword>
<evidence type="ECO:0000256" key="2">
    <source>
        <dbReference type="SAM" id="SignalP"/>
    </source>
</evidence>
<evidence type="ECO:0000313" key="4">
    <source>
        <dbReference type="Proteomes" id="UP000596742"/>
    </source>
</evidence>
<feature type="transmembrane region" description="Helical" evidence="1">
    <location>
        <begin position="250"/>
        <end position="271"/>
    </location>
</feature>
<evidence type="ECO:0008006" key="5">
    <source>
        <dbReference type="Google" id="ProtNLM"/>
    </source>
</evidence>
<feature type="signal peptide" evidence="2">
    <location>
        <begin position="1"/>
        <end position="19"/>
    </location>
</feature>
<keyword evidence="4" id="KW-1185">Reference proteome</keyword>
<dbReference type="AlphaFoldDB" id="A0A8B6DWI7"/>
<dbReference type="EMBL" id="UYJE01004171">
    <property type="protein sequence ID" value="VDI25593.1"/>
    <property type="molecule type" value="Genomic_DNA"/>
</dbReference>
<proteinExistence type="predicted"/>
<organism evidence="3 4">
    <name type="scientific">Mytilus galloprovincialis</name>
    <name type="common">Mediterranean mussel</name>
    <dbReference type="NCBI Taxonomy" id="29158"/>
    <lineage>
        <taxon>Eukaryota</taxon>
        <taxon>Metazoa</taxon>
        <taxon>Spiralia</taxon>
        <taxon>Lophotrochozoa</taxon>
        <taxon>Mollusca</taxon>
        <taxon>Bivalvia</taxon>
        <taxon>Autobranchia</taxon>
        <taxon>Pteriomorphia</taxon>
        <taxon>Mytilida</taxon>
        <taxon>Mytiloidea</taxon>
        <taxon>Mytilidae</taxon>
        <taxon>Mytilinae</taxon>
        <taxon>Mytilus</taxon>
    </lineage>
</organism>
<keyword evidence="1" id="KW-0812">Transmembrane</keyword>
<feature type="chain" id="PRO_5032876364" description="SUEL-type lectin domain-containing protein" evidence="2">
    <location>
        <begin position="20"/>
        <end position="393"/>
    </location>
</feature>
<keyword evidence="1" id="KW-0472">Membrane</keyword>
<protein>
    <recommendedName>
        <fullName evidence="5">SUEL-type lectin domain-containing protein</fullName>
    </recommendedName>
</protein>
<keyword evidence="2" id="KW-0732">Signal</keyword>
<sequence>MQAFIIVVATNFWIECAFANYRTYGETCISIKGKLHTGQYSYGQIKCKDDKSVYVQRVWYDNERNCEYDQSQSKQIFNVQLLVSCDNISLCKVPFYRSYMNRNYQYLNLRFQCTECIPIHVRTTVRIICPANKSIVIDDIWDGSINCPAYRYPPQEMTNAKKTLYNRCNESPKCSMIYSSPIDTVTSIFYHCKVETDLMLSVIAAGSEISRNNSSNHVITTLTDSNIRRSYGSIIPGGDIFTESHGGPDYAVIVGGIVGVLLFICVIVGGFHSRRRKCMIKYNETNASTHGQSVLDNNQDGQLMNSPDHADVVQVSASHAVNVYNTTDSITYSHLRSTVNDADVMYDHTVRHNVHNTCDGDYGIAYRRITEDDYDVSGNYRTSHSKGTDPVYN</sequence>